<sequence>MAGSNCITTRPFEGKCQQKPEPRFAFTSPLPCSISRARRATRCGDLLDFHGFYIAFSCREIELARHSSPFSA</sequence>
<gene>
    <name evidence="1" type="ORF">CMEL01_05396</name>
</gene>
<dbReference type="Proteomes" id="UP001239795">
    <property type="component" value="Unassembled WGS sequence"/>
</dbReference>
<dbReference type="EMBL" id="MLGG01000035">
    <property type="protein sequence ID" value="KAK1453737.1"/>
    <property type="molecule type" value="Genomic_DNA"/>
</dbReference>
<proteinExistence type="predicted"/>
<keyword evidence="2" id="KW-1185">Reference proteome</keyword>
<evidence type="ECO:0000313" key="2">
    <source>
        <dbReference type="Proteomes" id="UP001239795"/>
    </source>
</evidence>
<protein>
    <submittedName>
        <fullName evidence="1">Uncharacterized protein</fullName>
    </submittedName>
</protein>
<name>A0AAI9XL94_9PEZI</name>
<reference evidence="1 2" key="1">
    <citation type="submission" date="2016-10" db="EMBL/GenBank/DDBJ databases">
        <title>The genome sequence of Colletotrichum fioriniae PJ7.</title>
        <authorList>
            <person name="Baroncelli R."/>
        </authorList>
    </citation>
    <scope>NUCLEOTIDE SEQUENCE [LARGE SCALE GENOMIC DNA]</scope>
    <source>
        <strain evidence="1">Col 31</strain>
    </source>
</reference>
<evidence type="ECO:0000313" key="1">
    <source>
        <dbReference type="EMBL" id="KAK1453737.1"/>
    </source>
</evidence>
<dbReference type="AlphaFoldDB" id="A0AAI9XL94"/>
<comment type="caution">
    <text evidence="1">The sequence shown here is derived from an EMBL/GenBank/DDBJ whole genome shotgun (WGS) entry which is preliminary data.</text>
</comment>
<organism evidence="1 2">
    <name type="scientific">Colletotrichum melonis</name>
    <dbReference type="NCBI Taxonomy" id="1209925"/>
    <lineage>
        <taxon>Eukaryota</taxon>
        <taxon>Fungi</taxon>
        <taxon>Dikarya</taxon>
        <taxon>Ascomycota</taxon>
        <taxon>Pezizomycotina</taxon>
        <taxon>Sordariomycetes</taxon>
        <taxon>Hypocreomycetidae</taxon>
        <taxon>Glomerellales</taxon>
        <taxon>Glomerellaceae</taxon>
        <taxon>Colletotrichum</taxon>
        <taxon>Colletotrichum acutatum species complex</taxon>
    </lineage>
</organism>
<accession>A0AAI9XL94</accession>